<feature type="domain" description="TonB-dependent receptor plug" evidence="15">
    <location>
        <begin position="55"/>
        <end position="166"/>
    </location>
</feature>
<keyword evidence="10 11" id="KW-0998">Cell outer membrane</keyword>
<keyword evidence="6" id="KW-0408">Iron</keyword>
<dbReference type="GO" id="GO:0009279">
    <property type="term" value="C:cell outer membrane"/>
    <property type="evidence" value="ECO:0007669"/>
    <property type="project" value="UniProtKB-SubCell"/>
</dbReference>
<keyword evidence="17" id="KW-1185">Reference proteome</keyword>
<keyword evidence="13" id="KW-0732">Signal</keyword>
<gene>
    <name evidence="16" type="ORF">GGR39_002053</name>
</gene>
<evidence type="ECO:0000256" key="10">
    <source>
        <dbReference type="ARBA" id="ARBA00023237"/>
    </source>
</evidence>
<dbReference type="RefSeq" id="WP_183617011.1">
    <property type="nucleotide sequence ID" value="NZ_JACIDY010000004.1"/>
</dbReference>
<dbReference type="Gene3D" id="2.170.130.10">
    <property type="entry name" value="TonB-dependent receptor, plug domain"/>
    <property type="match status" value="1"/>
</dbReference>
<keyword evidence="2 11" id="KW-0813">Transport</keyword>
<dbReference type="InterPro" id="IPR039426">
    <property type="entry name" value="TonB-dep_rcpt-like"/>
</dbReference>
<keyword evidence="4" id="KW-0410">Iron transport</keyword>
<proteinExistence type="inferred from homology"/>
<evidence type="ECO:0000256" key="13">
    <source>
        <dbReference type="SAM" id="SignalP"/>
    </source>
</evidence>
<name>A0A7W6FYM7_9SPHN</name>
<keyword evidence="3 11" id="KW-1134">Transmembrane beta strand</keyword>
<dbReference type="GO" id="GO:0006826">
    <property type="term" value="P:iron ion transport"/>
    <property type="evidence" value="ECO:0007669"/>
    <property type="project" value="UniProtKB-KW"/>
</dbReference>
<dbReference type="PROSITE" id="PS52016">
    <property type="entry name" value="TONB_DEPENDENT_REC_3"/>
    <property type="match status" value="1"/>
</dbReference>
<keyword evidence="7" id="KW-0406">Ion transport</keyword>
<keyword evidence="16" id="KW-0675">Receptor</keyword>
<dbReference type="InterPro" id="IPR012910">
    <property type="entry name" value="Plug_dom"/>
</dbReference>
<evidence type="ECO:0000256" key="3">
    <source>
        <dbReference type="ARBA" id="ARBA00022452"/>
    </source>
</evidence>
<keyword evidence="5 11" id="KW-0812">Transmembrane</keyword>
<protein>
    <submittedName>
        <fullName evidence="16">Iron complex outermembrane receptor protein</fullName>
    </submittedName>
</protein>
<dbReference type="EMBL" id="JACIDY010000004">
    <property type="protein sequence ID" value="MBB3940396.1"/>
    <property type="molecule type" value="Genomic_DNA"/>
</dbReference>
<evidence type="ECO:0000256" key="6">
    <source>
        <dbReference type="ARBA" id="ARBA00023004"/>
    </source>
</evidence>
<feature type="domain" description="TonB-dependent receptor-like beta-barrel" evidence="14">
    <location>
        <begin position="328"/>
        <end position="773"/>
    </location>
</feature>
<reference evidence="16 17" key="1">
    <citation type="submission" date="2020-08" db="EMBL/GenBank/DDBJ databases">
        <title>Genomic Encyclopedia of Type Strains, Phase IV (KMG-IV): sequencing the most valuable type-strain genomes for metagenomic binning, comparative biology and taxonomic classification.</title>
        <authorList>
            <person name="Goeker M."/>
        </authorList>
    </citation>
    <scope>NUCLEOTIDE SEQUENCE [LARGE SCALE GENOMIC DNA]</scope>
    <source>
        <strain evidence="16 17">DSM 27568</strain>
    </source>
</reference>
<evidence type="ECO:0000256" key="4">
    <source>
        <dbReference type="ARBA" id="ARBA00022496"/>
    </source>
</evidence>
<dbReference type="InterPro" id="IPR000531">
    <property type="entry name" value="Beta-barrel_TonB"/>
</dbReference>
<comment type="similarity">
    <text evidence="11 12">Belongs to the TonB-dependent receptor family.</text>
</comment>
<comment type="caution">
    <text evidence="16">The sequence shown here is derived from an EMBL/GenBank/DDBJ whole genome shotgun (WGS) entry which is preliminary data.</text>
</comment>
<dbReference type="Pfam" id="PF00593">
    <property type="entry name" value="TonB_dep_Rec_b-barrel"/>
    <property type="match status" value="1"/>
</dbReference>
<dbReference type="InterPro" id="IPR036942">
    <property type="entry name" value="Beta-barrel_TonB_sf"/>
</dbReference>
<dbReference type="PANTHER" id="PTHR32552:SF81">
    <property type="entry name" value="TONB-DEPENDENT OUTER MEMBRANE RECEPTOR"/>
    <property type="match status" value="1"/>
</dbReference>
<evidence type="ECO:0000256" key="9">
    <source>
        <dbReference type="ARBA" id="ARBA00023136"/>
    </source>
</evidence>
<accession>A0A7W6FYM7</accession>
<evidence type="ECO:0000256" key="5">
    <source>
        <dbReference type="ARBA" id="ARBA00022692"/>
    </source>
</evidence>
<feature type="signal peptide" evidence="13">
    <location>
        <begin position="1"/>
        <end position="21"/>
    </location>
</feature>
<comment type="subcellular location">
    <subcellularLocation>
        <location evidence="1 11">Cell outer membrane</location>
        <topology evidence="1 11">Multi-pass membrane protein</topology>
    </subcellularLocation>
</comment>
<dbReference type="Proteomes" id="UP000561459">
    <property type="component" value="Unassembled WGS sequence"/>
</dbReference>
<evidence type="ECO:0000313" key="16">
    <source>
        <dbReference type="EMBL" id="MBB3940396.1"/>
    </source>
</evidence>
<evidence type="ECO:0000256" key="11">
    <source>
        <dbReference type="PROSITE-ProRule" id="PRU01360"/>
    </source>
</evidence>
<feature type="chain" id="PRO_5031021254" evidence="13">
    <location>
        <begin position="22"/>
        <end position="839"/>
    </location>
</feature>
<dbReference type="PANTHER" id="PTHR32552">
    <property type="entry name" value="FERRICHROME IRON RECEPTOR-RELATED"/>
    <property type="match status" value="1"/>
</dbReference>
<sequence>MRSSCTLALLCSVAMPSVVLAQESAPTSPPAEAETRSSSQLQDIVVTAQRRSESLQRVPLAVTALDARALETKGITNLSNLSTSVAPGVNITQFAGTPSTLAFNIRGAYSSDPGIGLAEQGVAVYQDGVPLGRAVGTGIELGDIERIELLRGPQGTLFGRNAEGGAVQFITKRPTGEAGGRIELQAGNFNQRRAMAVLELPKFANISVKLSGLVDRHDGWTRNIQPREGVDFYQPGYRLPETAFKQEKSGSFEDLGYKNQRGFRVAVQWEPTPNFTANYSYDFSDLNYTVSYNSRTGGRVPSSYAWCLNPAYAATCASGAGIAANIYYGTPSAQPRNPKYVDAPSYYPQSSNHIRGHALTLEWEASDNLTFKSISGLRFLRENGFTNLGTGQVFVQTIPTSAFGANIGQVAGFTGTLALAGVDQKQFSQEVQMIGNFGDLKLTAGLFYYYERVFDTRSSFFAMGYQVINPTTLRPLALTPFDFGGTLADGLTASLQKFRGAAHSYAAYTQVTYTPSSVLDGRLSITGGLRYTKDKKEFTRLRAAAGAFGANESLFDRDRFDPAAIIAFQATPTLNLYARYARAYRAGGTGIRNKLALTTYDPEVNTTYEAGVKSQLFDNRVRLNVAAFHSIIENSQVSFQNSGVDPSSTDTVNMSGNVKIDGVEVEAQAQISENFSMNAGYSYMHSSFKGATVTGLVSDGLGGTSLVSFPVVQVPFLPKNQVNIGADYTHPVGEADLFAHLEYSYQSAQKNEPRDLVGALAADRSLSQFNGRIGLRDIDVGASKLSIELYGYNLFNKRDLAYAYGIGSTDFTVGIRNDPGGSAYTTNPRTFGLLGKVSF</sequence>
<evidence type="ECO:0000256" key="12">
    <source>
        <dbReference type="RuleBase" id="RU003357"/>
    </source>
</evidence>
<evidence type="ECO:0000256" key="1">
    <source>
        <dbReference type="ARBA" id="ARBA00004571"/>
    </source>
</evidence>
<evidence type="ECO:0000259" key="15">
    <source>
        <dbReference type="Pfam" id="PF07715"/>
    </source>
</evidence>
<evidence type="ECO:0000256" key="8">
    <source>
        <dbReference type="ARBA" id="ARBA00023077"/>
    </source>
</evidence>
<evidence type="ECO:0000313" key="17">
    <source>
        <dbReference type="Proteomes" id="UP000561459"/>
    </source>
</evidence>
<keyword evidence="8 12" id="KW-0798">TonB box</keyword>
<evidence type="ECO:0000259" key="14">
    <source>
        <dbReference type="Pfam" id="PF00593"/>
    </source>
</evidence>
<evidence type="ECO:0000256" key="7">
    <source>
        <dbReference type="ARBA" id="ARBA00023065"/>
    </source>
</evidence>
<dbReference type="SUPFAM" id="SSF56935">
    <property type="entry name" value="Porins"/>
    <property type="match status" value="1"/>
</dbReference>
<dbReference type="InterPro" id="IPR037066">
    <property type="entry name" value="Plug_dom_sf"/>
</dbReference>
<organism evidence="16 17">
    <name type="scientific">Novosphingobium fluoreni</name>
    <dbReference type="NCBI Taxonomy" id="1391222"/>
    <lineage>
        <taxon>Bacteria</taxon>
        <taxon>Pseudomonadati</taxon>
        <taxon>Pseudomonadota</taxon>
        <taxon>Alphaproteobacteria</taxon>
        <taxon>Sphingomonadales</taxon>
        <taxon>Sphingomonadaceae</taxon>
        <taxon>Novosphingobium</taxon>
    </lineage>
</organism>
<dbReference type="Pfam" id="PF07715">
    <property type="entry name" value="Plug"/>
    <property type="match status" value="1"/>
</dbReference>
<keyword evidence="9 11" id="KW-0472">Membrane</keyword>
<dbReference type="AlphaFoldDB" id="A0A7W6FYM7"/>
<dbReference type="Gene3D" id="2.40.170.20">
    <property type="entry name" value="TonB-dependent receptor, beta-barrel domain"/>
    <property type="match status" value="1"/>
</dbReference>
<evidence type="ECO:0000256" key="2">
    <source>
        <dbReference type="ARBA" id="ARBA00022448"/>
    </source>
</evidence>